<evidence type="ECO:0000313" key="1">
    <source>
        <dbReference type="EMBL" id="KAL1545691.1"/>
    </source>
</evidence>
<proteinExistence type="predicted"/>
<protein>
    <submittedName>
        <fullName evidence="1">Pentatricopeptide repeat-containing protein, mitochondrial</fullName>
    </submittedName>
</protein>
<dbReference type="EMBL" id="JBEAFC010000008">
    <property type="protein sequence ID" value="KAL1545691.1"/>
    <property type="molecule type" value="Genomic_DNA"/>
</dbReference>
<dbReference type="AlphaFoldDB" id="A0ABD1GNI3"/>
<dbReference type="InterPro" id="IPR011990">
    <property type="entry name" value="TPR-like_helical_dom_sf"/>
</dbReference>
<dbReference type="Proteomes" id="UP001567538">
    <property type="component" value="Unassembled WGS sequence"/>
</dbReference>
<accession>A0ABD1GNI3</accession>
<comment type="caution">
    <text evidence="1">The sequence shown here is derived from an EMBL/GenBank/DDBJ whole genome shotgun (WGS) entry which is preliminary data.</text>
</comment>
<name>A0ABD1GNI3_SALDI</name>
<dbReference type="Pfam" id="PF20431">
    <property type="entry name" value="E_motif"/>
    <property type="match status" value="1"/>
</dbReference>
<dbReference type="Pfam" id="PF20430">
    <property type="entry name" value="Eplus_motif"/>
    <property type="match status" value="1"/>
</dbReference>
<dbReference type="InterPro" id="IPR046848">
    <property type="entry name" value="E_motif"/>
</dbReference>
<reference evidence="1 2" key="1">
    <citation type="submission" date="2024-06" db="EMBL/GenBank/DDBJ databases">
        <title>A chromosome level genome sequence of Diviner's sage (Salvia divinorum).</title>
        <authorList>
            <person name="Ford S.A."/>
            <person name="Ro D.-K."/>
            <person name="Ness R.W."/>
            <person name="Phillips M.A."/>
        </authorList>
    </citation>
    <scope>NUCLEOTIDE SEQUENCE [LARGE SCALE GENOMIC DNA]</scope>
    <source>
        <strain evidence="1">SAF-2024a</strain>
        <tissue evidence="1">Leaf</tissue>
    </source>
</reference>
<evidence type="ECO:0000313" key="2">
    <source>
        <dbReference type="Proteomes" id="UP001567538"/>
    </source>
</evidence>
<dbReference type="InterPro" id="IPR046960">
    <property type="entry name" value="PPR_At4g14850-like_plant"/>
</dbReference>
<organism evidence="1 2">
    <name type="scientific">Salvia divinorum</name>
    <name type="common">Maria pastora</name>
    <name type="synonym">Diviner's sage</name>
    <dbReference type="NCBI Taxonomy" id="28513"/>
    <lineage>
        <taxon>Eukaryota</taxon>
        <taxon>Viridiplantae</taxon>
        <taxon>Streptophyta</taxon>
        <taxon>Embryophyta</taxon>
        <taxon>Tracheophyta</taxon>
        <taxon>Spermatophyta</taxon>
        <taxon>Magnoliopsida</taxon>
        <taxon>eudicotyledons</taxon>
        <taxon>Gunneridae</taxon>
        <taxon>Pentapetalae</taxon>
        <taxon>asterids</taxon>
        <taxon>lamiids</taxon>
        <taxon>Lamiales</taxon>
        <taxon>Lamiaceae</taxon>
        <taxon>Nepetoideae</taxon>
        <taxon>Mentheae</taxon>
        <taxon>Salviinae</taxon>
        <taxon>Salvia</taxon>
        <taxon>Salvia subgen. Calosphace</taxon>
    </lineage>
</organism>
<keyword evidence="2" id="KW-1185">Reference proteome</keyword>
<sequence length="372" mass="41443">MLRSSATPNAFLFPFPFFLKSSVALSIHLTGKQLHCHVVKSGCLLEPFVQMALISMNNKFRLLYNARKVFDEIADSAKLTVCYIRSKKSLTGFATFVQKSLSQGLLLFQDMRAKCVLLNIVTILGLVPGCTIPLHLNLGSSLHCLVMTLDLASHHDNGLCTKVLDLFRDMQCSGVHPDEVTLVGVLSSCANLGKQRVGLEVEEMIKFHGFESNPFLRNSLISMYARCRNLVRARANFNASGVVDSHHRGLFMADIEGIGLFLLDAGARWSRLGSPTRCCKIHNNVKLAELAFNKVGELEPMNIGYYVLQSNIYSEAGDIKGVVRVRVMMRERGLKKDPRYINVGYEGKNHLFVAGDKHHPQSKEIYGVVLDE</sequence>
<gene>
    <name evidence="1" type="ORF">AAHA92_22384</name>
</gene>
<dbReference type="Gene3D" id="1.25.40.10">
    <property type="entry name" value="Tetratricopeptide repeat domain"/>
    <property type="match status" value="1"/>
</dbReference>
<dbReference type="PANTHER" id="PTHR47926">
    <property type="entry name" value="PENTATRICOPEPTIDE REPEAT-CONTAINING PROTEIN"/>
    <property type="match status" value="1"/>
</dbReference>
<dbReference type="InterPro" id="IPR046849">
    <property type="entry name" value="E2_motif"/>
</dbReference>